<dbReference type="EMBL" id="CP015220">
    <property type="protein sequence ID" value="AMY22213.1"/>
    <property type="molecule type" value="Genomic_DNA"/>
</dbReference>
<evidence type="ECO:0000313" key="2">
    <source>
        <dbReference type="Proteomes" id="UP000076038"/>
    </source>
</evidence>
<gene>
    <name evidence="1" type="ORF">A3Q41_00895</name>
</gene>
<organism evidence="1 2">
    <name type="scientific">Rhodococcoides fascians</name>
    <name type="common">Rhodococcus fascians</name>
    <dbReference type="NCBI Taxonomy" id="1828"/>
    <lineage>
        <taxon>Bacteria</taxon>
        <taxon>Bacillati</taxon>
        <taxon>Actinomycetota</taxon>
        <taxon>Actinomycetes</taxon>
        <taxon>Mycobacteriales</taxon>
        <taxon>Nocardiaceae</taxon>
        <taxon>Rhodococcoides</taxon>
    </lineage>
</organism>
<sequence>MSRCNALQLSTRLSEESVLGHIHGTSYCKEFS</sequence>
<reference evidence="1 2" key="1">
    <citation type="journal article" date="2016" name="Genome Announc.">
        <title>Complete Genome and Plasmid Sequences for Rhodococcus fascians D188 and Draft Sequences for Rhodococcus Isolates PBTS 1 and PBTS 2.</title>
        <authorList>
            <person name="Stamler R.A."/>
            <person name="Vereecke D."/>
            <person name="Zhang Y."/>
            <person name="Schilkey F."/>
            <person name="Devitt N."/>
            <person name="Randall J.J."/>
        </authorList>
    </citation>
    <scope>NUCLEOTIDE SEQUENCE [LARGE SCALE GENOMIC DNA]</scope>
    <source>
        <strain evidence="1 2">PBTS2</strain>
    </source>
</reference>
<dbReference type="KEGG" id="rhs:A3Q41_00895"/>
<dbReference type="Proteomes" id="UP000076038">
    <property type="component" value="Chromosome"/>
</dbReference>
<name>A0A143QGB8_RHOFA</name>
<accession>A0A143QGB8</accession>
<evidence type="ECO:0000313" key="1">
    <source>
        <dbReference type="EMBL" id="AMY22213.1"/>
    </source>
</evidence>
<protein>
    <submittedName>
        <fullName evidence="1">Uncharacterized protein</fullName>
    </submittedName>
</protein>
<reference evidence="2" key="2">
    <citation type="submission" date="2016-04" db="EMBL/GenBank/DDBJ databases">
        <title>Complete Genome and Plasmid Sequences for Rhodococcus fascians D188 and Draft Sequences for Rhodococcus spp. Isolates PBTS 1 and PBTS 2.</title>
        <authorList>
            <person name="Stamer R."/>
            <person name="Vereecke D."/>
            <person name="Zhang Y."/>
            <person name="Schilkey F."/>
            <person name="Devitt N."/>
            <person name="Randall J."/>
        </authorList>
    </citation>
    <scope>NUCLEOTIDE SEQUENCE [LARGE SCALE GENOMIC DNA]</scope>
    <source>
        <strain evidence="2">PBTS2</strain>
    </source>
</reference>
<dbReference type="AlphaFoldDB" id="A0A143QGB8"/>
<proteinExistence type="predicted"/>
<keyword evidence="2" id="KW-1185">Reference proteome</keyword>
<dbReference type="PATRIC" id="fig|1653479.3.peg.915"/>